<reference evidence="1" key="1">
    <citation type="submission" date="2023-10" db="EMBL/GenBank/DDBJ databases">
        <title>Amphibacter perezi, gen. nov., sp. nov. a novel taxa of the family Comamonadaceae, class Betaproteobacteria isolated from the skin microbiota of Pelophylax perezi from different populations.</title>
        <authorList>
            <person name="Costa S."/>
            <person name="Proenca D.N."/>
            <person name="Lopes I."/>
            <person name="Morais P.V."/>
        </authorList>
    </citation>
    <scope>NUCLEOTIDE SEQUENCE</scope>
    <source>
        <strain evidence="1">SL12-8</strain>
    </source>
</reference>
<evidence type="ECO:0000313" key="2">
    <source>
        <dbReference type="Proteomes" id="UP001364695"/>
    </source>
</evidence>
<dbReference type="EMBL" id="JAWDIE010000012">
    <property type="protein sequence ID" value="MEJ7138581.1"/>
    <property type="molecule type" value="Genomic_DNA"/>
</dbReference>
<organism evidence="1 2">
    <name type="scientific">Amphibiibacter pelophylacis</name>
    <dbReference type="NCBI Taxonomy" id="1799477"/>
    <lineage>
        <taxon>Bacteria</taxon>
        <taxon>Pseudomonadati</taxon>
        <taxon>Pseudomonadota</taxon>
        <taxon>Betaproteobacteria</taxon>
        <taxon>Burkholderiales</taxon>
        <taxon>Sphaerotilaceae</taxon>
        <taxon>Amphibiibacter</taxon>
    </lineage>
</organism>
<sequence length="256" mass="28450">MPWTALDWTAPWFAPYAPLGQALVRTIDARGGCVSDGLNAVMAQQEAAGYVHRPLLGDAPGQPLHFVPQGDLPAGEAYETFIYRTGGVPTRDNLHDFLNGLMWLHHPGFKRQLNALQAAEIARAGGVQTRGPVRDALTLLDENGLILDAPPDLIDLLRQRRWADLLHGQRPRWPREVRFTLLGHALLEKLAAPYKSLTAHVWVWPQPGSLTPQRLATKPFLHLPVLGIPGWWPASVDPAFYEDAAVFRPLRLENSE</sequence>
<evidence type="ECO:0000313" key="1">
    <source>
        <dbReference type="EMBL" id="MEJ7138581.1"/>
    </source>
</evidence>
<protein>
    <submittedName>
        <fullName evidence="1">DUF3025 domain-containing protein</fullName>
    </submittedName>
</protein>
<accession>A0ACC6P303</accession>
<proteinExistence type="predicted"/>
<gene>
    <name evidence="1" type="ORF">RV045_09090</name>
</gene>
<keyword evidence="2" id="KW-1185">Reference proteome</keyword>
<comment type="caution">
    <text evidence="1">The sequence shown here is derived from an EMBL/GenBank/DDBJ whole genome shotgun (WGS) entry which is preliminary data.</text>
</comment>
<dbReference type="Proteomes" id="UP001364695">
    <property type="component" value="Unassembled WGS sequence"/>
</dbReference>
<name>A0ACC6P303_9BURK</name>